<dbReference type="EMBL" id="MGEH01000019">
    <property type="protein sequence ID" value="OGL79007.1"/>
    <property type="molecule type" value="Genomic_DNA"/>
</dbReference>
<gene>
    <name evidence="2" type="ORF">A3E39_03610</name>
</gene>
<feature type="coiled-coil region" evidence="1">
    <location>
        <begin position="140"/>
        <end position="167"/>
    </location>
</feature>
<organism evidence="2 3">
    <name type="scientific">Candidatus Uhrbacteria bacterium RIFCSPHIGHO2_12_FULL_60_25</name>
    <dbReference type="NCBI Taxonomy" id="1802399"/>
    <lineage>
        <taxon>Bacteria</taxon>
        <taxon>Candidatus Uhriibacteriota</taxon>
    </lineage>
</organism>
<proteinExistence type="predicted"/>
<feature type="coiled-coil region" evidence="1">
    <location>
        <begin position="30"/>
        <end position="57"/>
    </location>
</feature>
<evidence type="ECO:0000313" key="2">
    <source>
        <dbReference type="EMBL" id="OGL79007.1"/>
    </source>
</evidence>
<sequence length="225" mass="26132">MSDLFLDLRDQSHTLDFIANALEYVAPTARKRLEQDLEEVTTKRALAIEELATLAKEIGKKSWAARRALAKWLHHQDGCDMEWRKVVATVSDSTAHILERFRHGTACTSLDAVLAHEESGSALRDLERFEIAEVRRHVRHDIWREKHRNLSQDVDAAEKKLVAIARRLGTLRELAGDAPWIQDEIMSKLEHWEDRLYFKGEELDVKLLDEEIRLYREEKEIPTTS</sequence>
<accession>A0A1F7UMU4</accession>
<evidence type="ECO:0000313" key="3">
    <source>
        <dbReference type="Proteomes" id="UP000176603"/>
    </source>
</evidence>
<dbReference type="Proteomes" id="UP000176603">
    <property type="component" value="Unassembled WGS sequence"/>
</dbReference>
<protein>
    <submittedName>
        <fullName evidence="2">Uncharacterized protein</fullName>
    </submittedName>
</protein>
<reference evidence="2 3" key="1">
    <citation type="journal article" date="2016" name="Nat. Commun.">
        <title>Thousands of microbial genomes shed light on interconnected biogeochemical processes in an aquifer system.</title>
        <authorList>
            <person name="Anantharaman K."/>
            <person name="Brown C.T."/>
            <person name="Hug L.A."/>
            <person name="Sharon I."/>
            <person name="Castelle C.J."/>
            <person name="Probst A.J."/>
            <person name="Thomas B.C."/>
            <person name="Singh A."/>
            <person name="Wilkins M.J."/>
            <person name="Karaoz U."/>
            <person name="Brodie E.L."/>
            <person name="Williams K.H."/>
            <person name="Hubbard S.S."/>
            <person name="Banfield J.F."/>
        </authorList>
    </citation>
    <scope>NUCLEOTIDE SEQUENCE [LARGE SCALE GENOMIC DNA]</scope>
</reference>
<dbReference type="AlphaFoldDB" id="A0A1F7UMU4"/>
<name>A0A1F7UMU4_9BACT</name>
<evidence type="ECO:0000256" key="1">
    <source>
        <dbReference type="SAM" id="Coils"/>
    </source>
</evidence>
<keyword evidence="1" id="KW-0175">Coiled coil</keyword>
<comment type="caution">
    <text evidence="2">The sequence shown here is derived from an EMBL/GenBank/DDBJ whole genome shotgun (WGS) entry which is preliminary data.</text>
</comment>